<evidence type="ECO:0000313" key="3">
    <source>
        <dbReference type="EMBL" id="CAK8671726.1"/>
    </source>
</evidence>
<gene>
    <name evidence="3" type="ORF">CVLEPA_LOCUS767</name>
</gene>
<feature type="chain" id="PRO_5045041901" evidence="2">
    <location>
        <begin position="18"/>
        <end position="333"/>
    </location>
</feature>
<accession>A0ABP0EWC9</accession>
<sequence length="333" mass="37506">MRSIVLYFIASVITVDAIQHKLPEKEREVSPTSHQASLQEEFSSKFRKRYSTEESSSLKSYQDWSGDLVYPAFAQGGRYSGIKETKSGITSIRPKRSLGGSVSYTLPVYESPGWKNKALRFQPRFKNDKSPKNDVITYSYQLSEKSAFLNGSVVMRWDSDGSSLLLLINYRVKGNADGSVKLTPAQFVESRLSDVSQRWKIQEIPDHCHLKKNQTTAKYVKEPQSCNGAVGKNSTPDNARQTSSSTSRKIQSAFAKSQFLRTESFSPEPPLQGRKNGKRQIRKNCRVKVVTYQNSYLCIKPTASPCLLISFTGSAYRMNQKVCPDRLPLVTIN</sequence>
<comment type="caution">
    <text evidence="3">The sequence shown here is derived from an EMBL/GenBank/DDBJ whole genome shotgun (WGS) entry which is preliminary data.</text>
</comment>
<proteinExistence type="predicted"/>
<reference evidence="3 4" key="1">
    <citation type="submission" date="2024-02" db="EMBL/GenBank/DDBJ databases">
        <authorList>
            <person name="Daric V."/>
            <person name="Darras S."/>
        </authorList>
    </citation>
    <scope>NUCLEOTIDE SEQUENCE [LARGE SCALE GENOMIC DNA]</scope>
</reference>
<feature type="region of interest" description="Disordered" evidence="1">
    <location>
        <begin position="226"/>
        <end position="248"/>
    </location>
</feature>
<evidence type="ECO:0000313" key="4">
    <source>
        <dbReference type="Proteomes" id="UP001642483"/>
    </source>
</evidence>
<name>A0ABP0EWC9_CLALP</name>
<organism evidence="3 4">
    <name type="scientific">Clavelina lepadiformis</name>
    <name type="common">Light-bulb sea squirt</name>
    <name type="synonym">Ascidia lepadiformis</name>
    <dbReference type="NCBI Taxonomy" id="159417"/>
    <lineage>
        <taxon>Eukaryota</taxon>
        <taxon>Metazoa</taxon>
        <taxon>Chordata</taxon>
        <taxon>Tunicata</taxon>
        <taxon>Ascidiacea</taxon>
        <taxon>Aplousobranchia</taxon>
        <taxon>Clavelinidae</taxon>
        <taxon>Clavelina</taxon>
    </lineage>
</organism>
<keyword evidence="4" id="KW-1185">Reference proteome</keyword>
<keyword evidence="2" id="KW-0732">Signal</keyword>
<evidence type="ECO:0000256" key="1">
    <source>
        <dbReference type="SAM" id="MobiDB-lite"/>
    </source>
</evidence>
<feature type="signal peptide" evidence="2">
    <location>
        <begin position="1"/>
        <end position="17"/>
    </location>
</feature>
<evidence type="ECO:0000256" key="2">
    <source>
        <dbReference type="SAM" id="SignalP"/>
    </source>
</evidence>
<dbReference type="Proteomes" id="UP001642483">
    <property type="component" value="Unassembled WGS sequence"/>
</dbReference>
<dbReference type="EMBL" id="CAWYQH010000001">
    <property type="protein sequence ID" value="CAK8671726.1"/>
    <property type="molecule type" value="Genomic_DNA"/>
</dbReference>
<protein>
    <submittedName>
        <fullName evidence="3">Uncharacterized protein</fullName>
    </submittedName>
</protein>